<dbReference type="PROSITE" id="PS52016">
    <property type="entry name" value="TONB_DEPENDENT_REC_3"/>
    <property type="match status" value="1"/>
</dbReference>
<dbReference type="Gene3D" id="2.170.130.10">
    <property type="entry name" value="TonB-dependent receptor, plug domain"/>
    <property type="match status" value="1"/>
</dbReference>
<feature type="domain" description="TonB-dependent receptor plug" evidence="6">
    <location>
        <begin position="119"/>
        <end position="224"/>
    </location>
</feature>
<comment type="caution">
    <text evidence="7">The sequence shown here is derived from an EMBL/GenBank/DDBJ whole genome shotgun (WGS) entry which is preliminary data.</text>
</comment>
<reference evidence="7" key="1">
    <citation type="submission" date="2019-08" db="EMBL/GenBank/DDBJ databases">
        <authorList>
            <person name="Kucharzyk K."/>
            <person name="Murdoch R.W."/>
            <person name="Higgins S."/>
            <person name="Loffler F."/>
        </authorList>
    </citation>
    <scope>NUCLEOTIDE SEQUENCE</scope>
</reference>
<sequence>MKKFLLNFLLTGSLMAWILLPVAAQTSSRSITGKVADVNGDPLIGVSVVLKGTSSGTITDFSGSFTLTSNSSNPVLLVSYVGYTTQEVVVKSSPVNIVLTETSEQLEEVVVVGYGTQRKKDLTGSVSVIKSDELTSLPVPSISDAMQGRAAGVQVISSGTPGSDATFRIRGTGTINDSNPLVVIDGVPVSGGLNQLNMDDVESLQVLKDASATAIYGSRGANGVVIVTTKRGTQGVEKSNLSFNYSYALQQPTNVVEMLNASQFAQLQNEMLTNGGQVPNPAFWDPQSLGVGTNWLGEIFRTAPMQNYSLSYSGNSEKTNYYISGNVLNQEGIVIGTGFKRFSLQVNADSKVNSWLKVGNTILLNHDLKPSGSYSIQNAMLALPTQPVKRSDGSYSGPVAQPIYDGDIENPVGKALTVENLTSGYNLMGSVYAELELMKNLKFKTTYGLQANFWDSRTWSPTYKWDTSINSSAYLYQRYNKSITWLWDNTLSYEKTIGDHRVGIMAGTSAQENRNNYINASVKKFASETTQQLDNGIEQPTNGGNTSSWALLSYMGRVNYSFADKYLFTATIRRDGSSRFGSGNKFGTFPSASAAWRISEEDFMRDIDIFDDVKVRAGYGVTGNQEIGNYSFASSLNTYVYNFNNTIVSAVVPVVMPNPYVQWERQKQGNIGIDATLLNQRVDVSIDAYLKNTDKMLVPMVVPVSTGYSDIYVPSINAGEMQNKGIELTINSRNLTGKLKWNTSFNISFNQNKVISINDTIPMSSGSIGLNYNLALIKAGLPVNTFYGFMTDGVFQTQEEVDNHAVQVPGNDPFNRTSAGDIRFKDLNNDGVINDDDRTYLGNPNPTVIFALNNTFAYKGFDLSIFLQGVAGNQIVNANRFWSEAMAVAQNQTIATLNRWNGEGSSNSVPRAIFNDPNKNTRPSDRFVEDGSYLRIKNITLGYTMPAQIIQKIKLHSARFYISGQNIFTFTNYSGFDPEVGVNGIDNNVYPVTRTFTVGINLGI</sequence>
<evidence type="ECO:0000256" key="5">
    <source>
        <dbReference type="ARBA" id="ARBA00023237"/>
    </source>
</evidence>
<dbReference type="NCBIfam" id="TIGR04056">
    <property type="entry name" value="OMP_RagA_SusC"/>
    <property type="match status" value="1"/>
</dbReference>
<proteinExistence type="predicted"/>
<dbReference type="InterPro" id="IPR023997">
    <property type="entry name" value="TonB-dep_OMP_SusC/RagA_CS"/>
</dbReference>
<keyword evidence="7" id="KW-0675">Receptor</keyword>
<evidence type="ECO:0000259" key="6">
    <source>
        <dbReference type="Pfam" id="PF07715"/>
    </source>
</evidence>
<dbReference type="GO" id="GO:0009279">
    <property type="term" value="C:cell outer membrane"/>
    <property type="evidence" value="ECO:0007669"/>
    <property type="project" value="UniProtKB-SubCell"/>
</dbReference>
<dbReference type="InterPro" id="IPR037066">
    <property type="entry name" value="Plug_dom_sf"/>
</dbReference>
<dbReference type="SUPFAM" id="SSF49464">
    <property type="entry name" value="Carboxypeptidase regulatory domain-like"/>
    <property type="match status" value="1"/>
</dbReference>
<dbReference type="Pfam" id="PF13715">
    <property type="entry name" value="CarbopepD_reg_2"/>
    <property type="match status" value="1"/>
</dbReference>
<name>A0A644VBZ3_9ZZZZ</name>
<dbReference type="InterPro" id="IPR036942">
    <property type="entry name" value="Beta-barrel_TonB_sf"/>
</dbReference>
<dbReference type="InterPro" id="IPR008969">
    <property type="entry name" value="CarboxyPept-like_regulatory"/>
</dbReference>
<dbReference type="Gene3D" id="2.60.40.1120">
    <property type="entry name" value="Carboxypeptidase-like, regulatory domain"/>
    <property type="match status" value="1"/>
</dbReference>
<evidence type="ECO:0000256" key="3">
    <source>
        <dbReference type="ARBA" id="ARBA00022692"/>
    </source>
</evidence>
<keyword evidence="5" id="KW-0998">Cell outer membrane</keyword>
<evidence type="ECO:0000256" key="4">
    <source>
        <dbReference type="ARBA" id="ARBA00023136"/>
    </source>
</evidence>
<dbReference type="EMBL" id="VSSQ01000266">
    <property type="protein sequence ID" value="MPL88866.1"/>
    <property type="molecule type" value="Genomic_DNA"/>
</dbReference>
<gene>
    <name evidence="7" type="primary">susC_46</name>
    <name evidence="7" type="ORF">SDC9_34895</name>
</gene>
<dbReference type="InterPro" id="IPR012910">
    <property type="entry name" value="Plug_dom"/>
</dbReference>
<evidence type="ECO:0000256" key="1">
    <source>
        <dbReference type="ARBA" id="ARBA00004571"/>
    </source>
</evidence>
<organism evidence="7">
    <name type="scientific">bioreactor metagenome</name>
    <dbReference type="NCBI Taxonomy" id="1076179"/>
    <lineage>
        <taxon>unclassified sequences</taxon>
        <taxon>metagenomes</taxon>
        <taxon>ecological metagenomes</taxon>
    </lineage>
</organism>
<dbReference type="InterPro" id="IPR023996">
    <property type="entry name" value="TonB-dep_OMP_SusC/RagA"/>
</dbReference>
<accession>A0A644VBZ3</accession>
<protein>
    <submittedName>
        <fullName evidence="7">TonB-dependent receptor SusC</fullName>
    </submittedName>
</protein>
<comment type="subcellular location">
    <subcellularLocation>
        <location evidence="1">Cell outer membrane</location>
        <topology evidence="1">Multi-pass membrane protein</topology>
    </subcellularLocation>
</comment>
<dbReference type="NCBIfam" id="TIGR04057">
    <property type="entry name" value="SusC_RagA_signa"/>
    <property type="match status" value="1"/>
</dbReference>
<keyword evidence="3" id="KW-0812">Transmembrane</keyword>
<dbReference type="Pfam" id="PF07715">
    <property type="entry name" value="Plug"/>
    <property type="match status" value="1"/>
</dbReference>
<dbReference type="Gene3D" id="2.40.170.20">
    <property type="entry name" value="TonB-dependent receptor, beta-barrel domain"/>
    <property type="match status" value="1"/>
</dbReference>
<dbReference type="SUPFAM" id="SSF56935">
    <property type="entry name" value="Porins"/>
    <property type="match status" value="1"/>
</dbReference>
<keyword evidence="4" id="KW-0472">Membrane</keyword>
<dbReference type="InterPro" id="IPR039426">
    <property type="entry name" value="TonB-dep_rcpt-like"/>
</dbReference>
<evidence type="ECO:0000256" key="2">
    <source>
        <dbReference type="ARBA" id="ARBA00022448"/>
    </source>
</evidence>
<evidence type="ECO:0000313" key="7">
    <source>
        <dbReference type="EMBL" id="MPL88866.1"/>
    </source>
</evidence>
<dbReference type="FunFam" id="2.170.130.10:FF:000003">
    <property type="entry name" value="SusC/RagA family TonB-linked outer membrane protein"/>
    <property type="match status" value="1"/>
</dbReference>
<keyword evidence="2" id="KW-0813">Transport</keyword>
<dbReference type="AlphaFoldDB" id="A0A644VBZ3"/>